<keyword evidence="6" id="KW-1185">Reference proteome</keyword>
<dbReference type="PANTHER" id="PTHR46796:SF12">
    <property type="entry name" value="HTH-TYPE DNA-BINDING TRANSCRIPTIONAL ACTIVATOR EUTR"/>
    <property type="match status" value="1"/>
</dbReference>
<evidence type="ECO:0000256" key="2">
    <source>
        <dbReference type="ARBA" id="ARBA00023125"/>
    </source>
</evidence>
<dbReference type="InterPro" id="IPR018060">
    <property type="entry name" value="HTH_AraC"/>
</dbReference>
<protein>
    <submittedName>
        <fullName evidence="5">AraC-type DNA-binding protein</fullName>
    </submittedName>
</protein>
<evidence type="ECO:0000259" key="4">
    <source>
        <dbReference type="PROSITE" id="PS01124"/>
    </source>
</evidence>
<dbReference type="InterPro" id="IPR009057">
    <property type="entry name" value="Homeodomain-like_sf"/>
</dbReference>
<dbReference type="PROSITE" id="PS01124">
    <property type="entry name" value="HTH_ARAC_FAMILY_2"/>
    <property type="match status" value="1"/>
</dbReference>
<evidence type="ECO:0000313" key="5">
    <source>
        <dbReference type="EMBL" id="SNY69366.1"/>
    </source>
</evidence>
<dbReference type="InterPro" id="IPR050204">
    <property type="entry name" value="AraC_XylS_family_regulators"/>
</dbReference>
<keyword evidence="2 5" id="KW-0238">DNA-binding</keyword>
<dbReference type="GO" id="GO:0003700">
    <property type="term" value="F:DNA-binding transcription factor activity"/>
    <property type="evidence" value="ECO:0007669"/>
    <property type="project" value="InterPro"/>
</dbReference>
<dbReference type="PANTHER" id="PTHR46796">
    <property type="entry name" value="HTH-TYPE TRANSCRIPTIONAL ACTIVATOR RHAS-RELATED"/>
    <property type="match status" value="1"/>
</dbReference>
<feature type="domain" description="HTH araC/xylS-type" evidence="4">
    <location>
        <begin position="212"/>
        <end position="313"/>
    </location>
</feature>
<accession>A0A285KD61</accession>
<proteinExistence type="predicted"/>
<dbReference type="SMART" id="SM00342">
    <property type="entry name" value="HTH_ARAC"/>
    <property type="match status" value="1"/>
</dbReference>
<sequence length="314" mass="34697">MISVFETDDLDMAYEMLNRTYSRTRITVTEGRIGMRIARLGLGPVSLDHVTFTMSHRADLAPMGHIAIGRALAGRTRCRTGPDAVESVAGDLFLGNQPDIPLHTESENHDGEYAMFPPELFARVADAAPGRAAQPIRFTGYRPVSERAASFWTRTHEHVRDYVAGLSVDDEPLLVGSAVQMLASVTLSAFPNTALRDPTIEDRHDAHPATVRRAVRFIEDYAHQDITPADIAATARVTIRALQLAFRRHLGTTPTALLRRVRLEHAHRQLLEADPATTTVSAVAMQWGFASHSTFTAHYRAAYGVLPSATLRRR</sequence>
<organism evidence="5 6">
    <name type="scientific">Paractinoplanes atraurantiacus</name>
    <dbReference type="NCBI Taxonomy" id="1036182"/>
    <lineage>
        <taxon>Bacteria</taxon>
        <taxon>Bacillati</taxon>
        <taxon>Actinomycetota</taxon>
        <taxon>Actinomycetes</taxon>
        <taxon>Micromonosporales</taxon>
        <taxon>Micromonosporaceae</taxon>
        <taxon>Paractinoplanes</taxon>
    </lineage>
</organism>
<dbReference type="GO" id="GO:0043565">
    <property type="term" value="F:sequence-specific DNA binding"/>
    <property type="evidence" value="ECO:0007669"/>
    <property type="project" value="InterPro"/>
</dbReference>
<dbReference type="Pfam" id="PF12833">
    <property type="entry name" value="HTH_18"/>
    <property type="match status" value="1"/>
</dbReference>
<keyword evidence="3" id="KW-0804">Transcription</keyword>
<evidence type="ECO:0000313" key="6">
    <source>
        <dbReference type="Proteomes" id="UP000219612"/>
    </source>
</evidence>
<dbReference type="OrthoDB" id="5464689at2"/>
<dbReference type="RefSeq" id="WP_097328198.1">
    <property type="nucleotide sequence ID" value="NZ_OBDY01000035.1"/>
</dbReference>
<evidence type="ECO:0000256" key="1">
    <source>
        <dbReference type="ARBA" id="ARBA00023015"/>
    </source>
</evidence>
<dbReference type="AlphaFoldDB" id="A0A285KD61"/>
<reference evidence="5 6" key="1">
    <citation type="submission" date="2017-09" db="EMBL/GenBank/DDBJ databases">
        <authorList>
            <person name="Ehlers B."/>
            <person name="Leendertz F.H."/>
        </authorList>
    </citation>
    <scope>NUCLEOTIDE SEQUENCE [LARGE SCALE GENOMIC DNA]</scope>
    <source>
        <strain evidence="5 6">CGMCC 4.6857</strain>
    </source>
</reference>
<dbReference type="Proteomes" id="UP000219612">
    <property type="component" value="Unassembled WGS sequence"/>
</dbReference>
<dbReference type="SUPFAM" id="SSF46689">
    <property type="entry name" value="Homeodomain-like"/>
    <property type="match status" value="2"/>
</dbReference>
<dbReference type="InterPro" id="IPR018062">
    <property type="entry name" value="HTH_AraC-typ_CS"/>
</dbReference>
<dbReference type="PROSITE" id="PS00041">
    <property type="entry name" value="HTH_ARAC_FAMILY_1"/>
    <property type="match status" value="1"/>
</dbReference>
<evidence type="ECO:0000256" key="3">
    <source>
        <dbReference type="ARBA" id="ARBA00023163"/>
    </source>
</evidence>
<dbReference type="Gene3D" id="1.10.10.60">
    <property type="entry name" value="Homeodomain-like"/>
    <property type="match status" value="1"/>
</dbReference>
<gene>
    <name evidence="5" type="ORF">SAMN05421748_13532</name>
</gene>
<name>A0A285KD61_9ACTN</name>
<keyword evidence="1" id="KW-0805">Transcription regulation</keyword>
<dbReference type="EMBL" id="OBDY01000035">
    <property type="protein sequence ID" value="SNY69366.1"/>
    <property type="molecule type" value="Genomic_DNA"/>
</dbReference>